<sequence>MDADFSCVGITQYCTIFYWHQHYLFCATSNMLVHCITVHRLHTFCLNVVYENNVVHADNSVLYF</sequence>
<reference evidence="1" key="1">
    <citation type="submission" date="2014-09" db="EMBL/GenBank/DDBJ databases">
        <authorList>
            <person name="Magalhaes I.L.F."/>
            <person name="Oliveira U."/>
            <person name="Santos F.R."/>
            <person name="Vidigal T.H.D.A."/>
            <person name="Brescovit A.D."/>
            <person name="Santos A.J."/>
        </authorList>
    </citation>
    <scope>NUCLEOTIDE SEQUENCE</scope>
    <source>
        <tissue evidence="1">Shoot tissue taken approximately 20 cm above the soil surface</tissue>
    </source>
</reference>
<proteinExistence type="predicted"/>
<protein>
    <submittedName>
        <fullName evidence="1">Uncharacterized protein</fullName>
    </submittedName>
</protein>
<organism evidence="1">
    <name type="scientific">Arundo donax</name>
    <name type="common">Giant reed</name>
    <name type="synonym">Donax arundinaceus</name>
    <dbReference type="NCBI Taxonomy" id="35708"/>
    <lineage>
        <taxon>Eukaryota</taxon>
        <taxon>Viridiplantae</taxon>
        <taxon>Streptophyta</taxon>
        <taxon>Embryophyta</taxon>
        <taxon>Tracheophyta</taxon>
        <taxon>Spermatophyta</taxon>
        <taxon>Magnoliopsida</taxon>
        <taxon>Liliopsida</taxon>
        <taxon>Poales</taxon>
        <taxon>Poaceae</taxon>
        <taxon>PACMAD clade</taxon>
        <taxon>Arundinoideae</taxon>
        <taxon>Arundineae</taxon>
        <taxon>Arundo</taxon>
    </lineage>
</organism>
<dbReference type="AlphaFoldDB" id="A0A0A9FTU1"/>
<dbReference type="EMBL" id="GBRH01181611">
    <property type="protein sequence ID" value="JAE16285.1"/>
    <property type="molecule type" value="Transcribed_RNA"/>
</dbReference>
<reference evidence="1" key="2">
    <citation type="journal article" date="2015" name="Data Brief">
        <title>Shoot transcriptome of the giant reed, Arundo donax.</title>
        <authorList>
            <person name="Barrero R.A."/>
            <person name="Guerrero F.D."/>
            <person name="Moolhuijzen P."/>
            <person name="Goolsby J.A."/>
            <person name="Tidwell J."/>
            <person name="Bellgard S.E."/>
            <person name="Bellgard M.I."/>
        </authorList>
    </citation>
    <scope>NUCLEOTIDE SEQUENCE</scope>
    <source>
        <tissue evidence="1">Shoot tissue taken approximately 20 cm above the soil surface</tissue>
    </source>
</reference>
<accession>A0A0A9FTU1</accession>
<evidence type="ECO:0000313" key="1">
    <source>
        <dbReference type="EMBL" id="JAE16285.1"/>
    </source>
</evidence>
<name>A0A0A9FTU1_ARUDO</name>